<sequence>MQLKVLPVLILLGLAYPAYARPPEDAYAYGSAAFNQLVEESYRLTDAKGLKPFYPWFEQAYARYAKEGLQQSFEARRRAYSRLQPSQRAAYEQQSAIWAYRTVKALIPNFSLERGYEFAFAVRYGERQCLLQSVLIAGMLQRIGLRAGAVMVWKNLHGQVSNLGHVSTLLRLSNGHDLLVDASEPEPFPEHQGLFTWDAAVGDYRFLEPRFANNHEIQAYRLVGNGHEAPVSEIAPLGLRYLQSQFYYYRGERAPGGFMGPSTPQGLATSARFLQEAVRLEPGNPLAVYVLGLVYRKQGQLEAARQQIRTGYQLYARYGFIPDGPKAAHTWAGE</sequence>
<dbReference type="AlphaFoldDB" id="A0A399DR41"/>
<feature type="chain" id="PRO_5017222128" description="Transglutaminase-like domain-containing protein" evidence="1">
    <location>
        <begin position="21"/>
        <end position="334"/>
    </location>
</feature>
<proteinExistence type="predicted"/>
<keyword evidence="1" id="KW-0732">Signal</keyword>
<evidence type="ECO:0000313" key="3">
    <source>
        <dbReference type="Proteomes" id="UP000266089"/>
    </source>
</evidence>
<dbReference type="Pfam" id="PF13431">
    <property type="entry name" value="TPR_17"/>
    <property type="match status" value="1"/>
</dbReference>
<evidence type="ECO:0008006" key="4">
    <source>
        <dbReference type="Google" id="ProtNLM"/>
    </source>
</evidence>
<dbReference type="RefSeq" id="WP_027888964.1">
    <property type="nucleotide sequence ID" value="NZ_JBHSXZ010000073.1"/>
</dbReference>
<comment type="caution">
    <text evidence="2">The sequence shown here is derived from an EMBL/GenBank/DDBJ whole genome shotgun (WGS) entry which is preliminary data.</text>
</comment>
<dbReference type="OrthoDB" id="29761at2"/>
<dbReference type="InterPro" id="IPR011990">
    <property type="entry name" value="TPR-like_helical_dom_sf"/>
</dbReference>
<name>A0A399DR41_9DEIN</name>
<dbReference type="Proteomes" id="UP000266089">
    <property type="component" value="Unassembled WGS sequence"/>
</dbReference>
<protein>
    <recommendedName>
        <fullName evidence="4">Transglutaminase-like domain-containing protein</fullName>
    </recommendedName>
</protein>
<reference evidence="2 3" key="1">
    <citation type="submission" date="2018-08" db="EMBL/GenBank/DDBJ databases">
        <title>Meiothermus cateniformans JCM 15151 genome sequencing project.</title>
        <authorList>
            <person name="Da Costa M.S."/>
            <person name="Albuquerque L."/>
            <person name="Raposo P."/>
            <person name="Froufe H.J.C."/>
            <person name="Barroso C.S."/>
            <person name="Egas C."/>
        </authorList>
    </citation>
    <scope>NUCLEOTIDE SEQUENCE [LARGE SCALE GENOMIC DNA]</scope>
    <source>
        <strain evidence="2 3">JCM 15151</strain>
    </source>
</reference>
<evidence type="ECO:0000313" key="2">
    <source>
        <dbReference type="EMBL" id="RIH74447.1"/>
    </source>
</evidence>
<dbReference type="Gene3D" id="1.25.40.10">
    <property type="entry name" value="Tetratricopeptide repeat domain"/>
    <property type="match status" value="1"/>
</dbReference>
<dbReference type="EMBL" id="QWKX01000114">
    <property type="protein sequence ID" value="RIH74447.1"/>
    <property type="molecule type" value="Genomic_DNA"/>
</dbReference>
<feature type="signal peptide" evidence="1">
    <location>
        <begin position="1"/>
        <end position="20"/>
    </location>
</feature>
<gene>
    <name evidence="2" type="ORF">Mcate_02716</name>
</gene>
<organism evidence="2 3">
    <name type="scientific">Meiothermus taiwanensis</name>
    <dbReference type="NCBI Taxonomy" id="172827"/>
    <lineage>
        <taxon>Bacteria</taxon>
        <taxon>Thermotogati</taxon>
        <taxon>Deinococcota</taxon>
        <taxon>Deinococci</taxon>
        <taxon>Thermales</taxon>
        <taxon>Thermaceae</taxon>
        <taxon>Meiothermus</taxon>
    </lineage>
</organism>
<accession>A0A399DR41</accession>
<evidence type="ECO:0000256" key="1">
    <source>
        <dbReference type="SAM" id="SignalP"/>
    </source>
</evidence>
<dbReference type="SUPFAM" id="SSF48452">
    <property type="entry name" value="TPR-like"/>
    <property type="match status" value="1"/>
</dbReference>